<protein>
    <submittedName>
        <fullName evidence="1">Uncharacterized protein</fullName>
    </submittedName>
</protein>
<dbReference type="EMBL" id="OQ999777">
    <property type="protein sequence ID" value="WMI40032.1"/>
    <property type="molecule type" value="Genomic_RNA"/>
</dbReference>
<evidence type="ECO:0000313" key="1">
    <source>
        <dbReference type="EMBL" id="WMI40032.1"/>
    </source>
</evidence>
<reference evidence="1" key="1">
    <citation type="journal article" date="2023" name="Microbiol. Spectr.">
        <title>Extreme Diversity of Mycoviruses Present in Single Strains of Rhizoctonia cerealis, the Pathogen of Wheat Sharp Eyespot.</title>
        <authorList>
            <person name="Li W."/>
            <person name="Sun H."/>
            <person name="Cao S."/>
            <person name="Zhang A."/>
            <person name="Zhang H."/>
            <person name="Shu Y."/>
            <person name="Chen H."/>
        </authorList>
    </citation>
    <scope>NUCLEOTIDE SEQUENCE</scope>
    <source>
        <strain evidence="1">RcOCV-1084-1</strain>
    </source>
</reference>
<accession>A0AA51BS91</accession>
<organism evidence="1">
    <name type="scientific">Rhizoctonia cerealis orthocurvulavirus</name>
    <dbReference type="NCBI Taxonomy" id="3068670"/>
    <lineage>
        <taxon>Viruses</taxon>
        <taxon>Riboviria</taxon>
        <taxon>Orthornavirae</taxon>
        <taxon>Pisuviricota</taxon>
        <taxon>Duplopiviricetes</taxon>
        <taxon>Durnavirales</taxon>
        <taxon>Curvulaviridae</taxon>
        <taxon>Orthocurvulavirus</taxon>
    </lineage>
</organism>
<reference evidence="1" key="2">
    <citation type="submission" date="2023-05" db="EMBL/GenBank/DDBJ databases">
        <authorList>
            <person name="Li W."/>
        </authorList>
    </citation>
    <scope>NUCLEOTIDE SEQUENCE</scope>
    <source>
        <strain evidence="1">RcOCV-1084-1</strain>
    </source>
</reference>
<proteinExistence type="predicted"/>
<sequence>MGGFGDADVDMWVPYLQKPKWSAEARDLMRSCIEEVGDGEADVRGSLRLGTRGDPLEMVWSEEASVAENILLNWLDVCAPRNEKARSAVILAIRDVGFRGVLNETRLRRVWDKDVVTLRS</sequence>
<name>A0AA51BS91_9VIRU</name>